<reference evidence="2" key="1">
    <citation type="submission" date="2022-11" db="UniProtKB">
        <authorList>
            <consortium name="WormBaseParasite"/>
        </authorList>
    </citation>
    <scope>IDENTIFICATION</scope>
</reference>
<evidence type="ECO:0000313" key="2">
    <source>
        <dbReference type="WBParaSite" id="nRc.2.0.1.t16339-RA"/>
    </source>
</evidence>
<protein>
    <submittedName>
        <fullName evidence="2">Uncharacterized protein</fullName>
    </submittedName>
</protein>
<dbReference type="WBParaSite" id="nRc.2.0.1.t16339-RA">
    <property type="protein sequence ID" value="nRc.2.0.1.t16339-RA"/>
    <property type="gene ID" value="nRc.2.0.1.g16339"/>
</dbReference>
<keyword evidence="1" id="KW-1185">Reference proteome</keyword>
<sequence length="211" mass="24255">MVVPDVSEKMQQKFLSPTPKIAILLNNRWKMSKSYNLIAKQKILIEEGNRFFLVQILSSDYGWTLIKENKINDQNSFDLVLYSIRLCHDDRSARLVLKNNLKTPLPASSIGAKNQFLYIVRFSDPLMNIFDSAKNVWHEKRIGLFHKEHAFAGNAQWISVVADLPPAIPTFMEYRTAISENLSSSNPSMVHNIMHAPVHRRIAEWSLSSCR</sequence>
<proteinExistence type="predicted"/>
<dbReference type="Proteomes" id="UP000887565">
    <property type="component" value="Unplaced"/>
</dbReference>
<organism evidence="1 2">
    <name type="scientific">Romanomermis culicivorax</name>
    <name type="common">Nematode worm</name>
    <dbReference type="NCBI Taxonomy" id="13658"/>
    <lineage>
        <taxon>Eukaryota</taxon>
        <taxon>Metazoa</taxon>
        <taxon>Ecdysozoa</taxon>
        <taxon>Nematoda</taxon>
        <taxon>Enoplea</taxon>
        <taxon>Dorylaimia</taxon>
        <taxon>Mermithida</taxon>
        <taxon>Mermithoidea</taxon>
        <taxon>Mermithidae</taxon>
        <taxon>Romanomermis</taxon>
    </lineage>
</organism>
<dbReference type="AlphaFoldDB" id="A0A915ISI9"/>
<name>A0A915ISI9_ROMCU</name>
<evidence type="ECO:0000313" key="1">
    <source>
        <dbReference type="Proteomes" id="UP000887565"/>
    </source>
</evidence>
<accession>A0A915ISI9</accession>